<dbReference type="SMART" id="SM00097">
    <property type="entry name" value="WNT1"/>
    <property type="match status" value="1"/>
</dbReference>
<comment type="subcellular location">
    <subcellularLocation>
        <location evidence="1 9">Secreted</location>
        <location evidence="1 9">Extracellular space</location>
        <location evidence="1 9">Extracellular matrix</location>
    </subcellularLocation>
</comment>
<dbReference type="InterPro" id="IPR043158">
    <property type="entry name" value="Wnt_C"/>
</dbReference>
<dbReference type="GO" id="GO:0045165">
    <property type="term" value="P:cell fate commitment"/>
    <property type="evidence" value="ECO:0007669"/>
    <property type="project" value="TreeGrafter"/>
</dbReference>
<comment type="similarity">
    <text evidence="2 9">Belongs to the Wnt family.</text>
</comment>
<evidence type="ECO:0000256" key="2">
    <source>
        <dbReference type="ARBA" id="ARBA00005683"/>
    </source>
</evidence>
<dbReference type="FunFam" id="3.30.2460.20:FF:000001">
    <property type="entry name" value="Wnt homolog"/>
    <property type="match status" value="1"/>
</dbReference>
<evidence type="ECO:0000256" key="6">
    <source>
        <dbReference type="ARBA" id="ARBA00022687"/>
    </source>
</evidence>
<dbReference type="EMBL" id="VSWD01000007">
    <property type="protein sequence ID" value="KAK3098176.1"/>
    <property type="molecule type" value="Genomic_DNA"/>
</dbReference>
<dbReference type="InterPro" id="IPR009143">
    <property type="entry name" value="Wnt6"/>
</dbReference>
<dbReference type="PANTHER" id="PTHR12027">
    <property type="entry name" value="WNT RELATED"/>
    <property type="match status" value="1"/>
</dbReference>
<dbReference type="InterPro" id="IPR005817">
    <property type="entry name" value="Wnt"/>
</dbReference>
<reference evidence="10" key="1">
    <citation type="submission" date="2019-08" db="EMBL/GenBank/DDBJ databases">
        <title>The improved chromosome-level genome for the pearl oyster Pinctada fucata martensii using PacBio sequencing and Hi-C.</title>
        <authorList>
            <person name="Zheng Z."/>
        </authorList>
    </citation>
    <scope>NUCLEOTIDE SEQUENCE</scope>
    <source>
        <strain evidence="10">ZZ-2019</strain>
        <tissue evidence="10">Adductor muscle</tissue>
    </source>
</reference>
<dbReference type="GO" id="GO:0005125">
    <property type="term" value="F:cytokine activity"/>
    <property type="evidence" value="ECO:0007669"/>
    <property type="project" value="TreeGrafter"/>
</dbReference>
<name>A0AA89C3U0_PINIB</name>
<evidence type="ECO:0000256" key="3">
    <source>
        <dbReference type="ARBA" id="ARBA00022473"/>
    </source>
</evidence>
<organism evidence="10 11">
    <name type="scientific">Pinctada imbricata</name>
    <name type="common">Atlantic pearl-oyster</name>
    <name type="synonym">Pinctada martensii</name>
    <dbReference type="NCBI Taxonomy" id="66713"/>
    <lineage>
        <taxon>Eukaryota</taxon>
        <taxon>Metazoa</taxon>
        <taxon>Spiralia</taxon>
        <taxon>Lophotrochozoa</taxon>
        <taxon>Mollusca</taxon>
        <taxon>Bivalvia</taxon>
        <taxon>Autobranchia</taxon>
        <taxon>Pteriomorphia</taxon>
        <taxon>Pterioida</taxon>
        <taxon>Pterioidea</taxon>
        <taxon>Pteriidae</taxon>
        <taxon>Pinctada</taxon>
    </lineage>
</organism>
<evidence type="ECO:0000256" key="4">
    <source>
        <dbReference type="ARBA" id="ARBA00022525"/>
    </source>
</evidence>
<protein>
    <recommendedName>
        <fullName evidence="9">Protein Wnt</fullName>
    </recommendedName>
</protein>
<comment type="caution">
    <text evidence="10">The sequence shown here is derived from an EMBL/GenBank/DDBJ whole genome shotgun (WGS) entry which is preliminary data.</text>
</comment>
<keyword evidence="4" id="KW-0964">Secreted</keyword>
<dbReference type="AlphaFoldDB" id="A0AA89C3U0"/>
<keyword evidence="11" id="KW-1185">Reference proteome</keyword>
<proteinExistence type="inferred from homology"/>
<evidence type="ECO:0000313" key="10">
    <source>
        <dbReference type="EMBL" id="KAK3098176.1"/>
    </source>
</evidence>
<evidence type="ECO:0000256" key="9">
    <source>
        <dbReference type="RuleBase" id="RU003500"/>
    </source>
</evidence>
<keyword evidence="3 9" id="KW-0217">Developmental protein</keyword>
<keyword evidence="7" id="KW-1015">Disulfide bond</keyword>
<dbReference type="Proteomes" id="UP001186944">
    <property type="component" value="Unassembled WGS sequence"/>
</dbReference>
<dbReference type="CDD" id="cd19338">
    <property type="entry name" value="Wnt_Wnt6"/>
    <property type="match status" value="1"/>
</dbReference>
<dbReference type="GO" id="GO:0005615">
    <property type="term" value="C:extracellular space"/>
    <property type="evidence" value="ECO:0007669"/>
    <property type="project" value="TreeGrafter"/>
</dbReference>
<dbReference type="GO" id="GO:0060070">
    <property type="term" value="P:canonical Wnt signaling pathway"/>
    <property type="evidence" value="ECO:0007669"/>
    <property type="project" value="TreeGrafter"/>
</dbReference>
<dbReference type="GO" id="GO:0030182">
    <property type="term" value="P:neuron differentiation"/>
    <property type="evidence" value="ECO:0007669"/>
    <property type="project" value="TreeGrafter"/>
</dbReference>
<dbReference type="PRINTS" id="PR01349">
    <property type="entry name" value="WNTPROTEIN"/>
</dbReference>
<dbReference type="Gene3D" id="3.30.2460.20">
    <property type="match status" value="1"/>
</dbReference>
<dbReference type="GO" id="GO:0005109">
    <property type="term" value="F:frizzled binding"/>
    <property type="evidence" value="ECO:0007669"/>
    <property type="project" value="TreeGrafter"/>
</dbReference>
<evidence type="ECO:0000256" key="1">
    <source>
        <dbReference type="ARBA" id="ARBA00004498"/>
    </source>
</evidence>
<evidence type="ECO:0000256" key="5">
    <source>
        <dbReference type="ARBA" id="ARBA00022530"/>
    </source>
</evidence>
<keyword evidence="5" id="KW-0272">Extracellular matrix</keyword>
<keyword evidence="6 9" id="KW-0879">Wnt signaling pathway</keyword>
<dbReference type="Pfam" id="PF00110">
    <property type="entry name" value="wnt"/>
    <property type="match status" value="1"/>
</dbReference>
<sequence length="353" mass="40313">MLESTDVSLFVRLSFCLLGANKYLGIISTSQPTMRELETKEDAVSTCSDMKFLAPKQRQLCRESNEKKLLQVISNGASVGINECQHQFSTRRWNCSTFNSTDVFGGILRKKSRETAYIYAISSAGVMHSITRACAKGELDHCGCDVKVRRKDTAGQFEWGGCSENIRYGAKFSREFVDSKEERKSASQLMNLWNNEAGRKAIKNQMELVCKCHGVSASCSVKICWRKMRNFRLIGQFLKDKFDGASLVKYNKRKNKLKRRTRDMKKPTKKDLVYLEESPDFCEYDLRSGSLGTKGRQCDKDSLGIDGCTLMCCGRGYYTIVRELKEDCDCKFVWCCRVDCKKCSQRVELHYCN</sequence>
<gene>
    <name evidence="10" type="ORF">FSP39_016897</name>
</gene>
<evidence type="ECO:0000256" key="8">
    <source>
        <dbReference type="ARBA" id="ARBA00023288"/>
    </source>
</evidence>
<accession>A0AA89C3U0</accession>
<comment type="function">
    <text evidence="9">Ligand for members of the frizzled family of seven transmembrane receptors.</text>
</comment>
<keyword evidence="8" id="KW-0449">Lipoprotein</keyword>
<dbReference type="PANTHER" id="PTHR12027:SF99">
    <property type="entry name" value="PROTEIN WNT"/>
    <property type="match status" value="1"/>
</dbReference>
<evidence type="ECO:0000313" key="11">
    <source>
        <dbReference type="Proteomes" id="UP001186944"/>
    </source>
</evidence>
<evidence type="ECO:0000256" key="7">
    <source>
        <dbReference type="ARBA" id="ARBA00023157"/>
    </source>
</evidence>